<keyword evidence="1" id="KW-0472">Membrane</keyword>
<evidence type="ECO:0000256" key="1">
    <source>
        <dbReference type="SAM" id="Phobius"/>
    </source>
</evidence>
<feature type="transmembrane region" description="Helical" evidence="1">
    <location>
        <begin position="139"/>
        <end position="166"/>
    </location>
</feature>
<evidence type="ECO:0000259" key="2">
    <source>
        <dbReference type="Pfam" id="PF20182"/>
    </source>
</evidence>
<name>A0ABD5EJK9_9ACTN</name>
<sequence length="400" mass="42301">MADLATLVAAALFLLFAVHRHRVVRRRPTPHDMTQRHIASFAWCLGTAMLVDTPAVASALPVTARGDSLLFLVVHLLKTAAFGYVSLIAVTLVHPVPPVRTVRRHRALLAGALAVSVVLHLVGRVTVTADSVEVGDGRGWALAAFDGVFVLYGVWAQTLLGAALLTHARSAAPGALRTGLRLMIVAVASGVAWTLWAVHDVAISLTSGRLGAEEDTVSVTLGALTALLATAAATTAFWSGPTGTPLRWLRTQRRLRALRPLWSALHEQLPHIALGSPTAGRVPLRDGEFALYRTVIEIRDGYLSLRPYMPPAPPEATGTSGTRAVREAAMIREALRNLRANRPTVPGGALPTTVHEPAAPATGEVGAALAAETAWLTQVSRAFAAQREGPRVTAGHGSRA</sequence>
<evidence type="ECO:0000313" key="3">
    <source>
        <dbReference type="EMBL" id="MDT0433597.1"/>
    </source>
</evidence>
<feature type="transmembrane region" description="Helical" evidence="1">
    <location>
        <begin position="219"/>
        <end position="240"/>
    </location>
</feature>
<evidence type="ECO:0000313" key="4">
    <source>
        <dbReference type="Proteomes" id="UP001183535"/>
    </source>
</evidence>
<comment type="caution">
    <text evidence="3">The sequence shown here is derived from an EMBL/GenBank/DDBJ whole genome shotgun (WGS) entry which is preliminary data.</text>
</comment>
<accession>A0ABD5EJK9</accession>
<keyword evidence="1" id="KW-0812">Transmembrane</keyword>
<keyword evidence="1" id="KW-1133">Transmembrane helix</keyword>
<dbReference type="Proteomes" id="UP001183535">
    <property type="component" value="Unassembled WGS sequence"/>
</dbReference>
<dbReference type="AlphaFoldDB" id="A0ABD5EJK9"/>
<proteinExistence type="predicted"/>
<protein>
    <submittedName>
        <fullName evidence="3">MAB_1171c family putative transporter</fullName>
    </submittedName>
</protein>
<gene>
    <name evidence="3" type="ORF">RM877_02770</name>
</gene>
<keyword evidence="4" id="KW-1185">Reference proteome</keyword>
<feature type="domain" description="DUF6545" evidence="2">
    <location>
        <begin position="247"/>
        <end position="384"/>
    </location>
</feature>
<dbReference type="EMBL" id="JAVRES010000001">
    <property type="protein sequence ID" value="MDT0433597.1"/>
    <property type="molecule type" value="Genomic_DNA"/>
</dbReference>
<feature type="transmembrane region" description="Helical" evidence="1">
    <location>
        <begin position="107"/>
        <end position="127"/>
    </location>
</feature>
<dbReference type="RefSeq" id="WP_093826322.1">
    <property type="nucleotide sequence ID" value="NZ_JAVRES010000001.1"/>
</dbReference>
<feature type="transmembrane region" description="Helical" evidence="1">
    <location>
        <begin position="69"/>
        <end position="95"/>
    </location>
</feature>
<feature type="transmembrane region" description="Helical" evidence="1">
    <location>
        <begin position="178"/>
        <end position="199"/>
    </location>
</feature>
<dbReference type="Pfam" id="PF20182">
    <property type="entry name" value="DUF6545"/>
    <property type="match status" value="1"/>
</dbReference>
<dbReference type="InterPro" id="IPR046675">
    <property type="entry name" value="DUF6545"/>
</dbReference>
<dbReference type="NCBIfam" id="NF042915">
    <property type="entry name" value="MAB_1171c_fam"/>
    <property type="match status" value="1"/>
</dbReference>
<dbReference type="InterPro" id="IPR050039">
    <property type="entry name" value="MAB_1171c-like"/>
</dbReference>
<reference evidence="4" key="1">
    <citation type="submission" date="2023-07" db="EMBL/GenBank/DDBJ databases">
        <title>30 novel species of actinomycetes from the DSMZ collection.</title>
        <authorList>
            <person name="Nouioui I."/>
        </authorList>
    </citation>
    <scope>NUCLEOTIDE SEQUENCE [LARGE SCALE GENOMIC DNA]</scope>
    <source>
        <strain evidence="4">DSM 41981</strain>
    </source>
</reference>
<organism evidence="3 4">
    <name type="scientific">Streptomyces doudnae</name>
    <dbReference type="NCBI Taxonomy" id="3075536"/>
    <lineage>
        <taxon>Bacteria</taxon>
        <taxon>Bacillati</taxon>
        <taxon>Actinomycetota</taxon>
        <taxon>Actinomycetes</taxon>
        <taxon>Kitasatosporales</taxon>
        <taxon>Streptomycetaceae</taxon>
        <taxon>Streptomyces</taxon>
    </lineage>
</organism>